<dbReference type="GO" id="GO:0016746">
    <property type="term" value="F:acyltransferase activity"/>
    <property type="evidence" value="ECO:0007669"/>
    <property type="project" value="InterPro"/>
</dbReference>
<dbReference type="KEGG" id="msd:MYSTI_02511"/>
<dbReference type="InterPro" id="IPR016039">
    <property type="entry name" value="Thiolase-like"/>
</dbReference>
<dbReference type="STRING" id="1278073.MYSTI_02511"/>
<accession>L7U8D1</accession>
<dbReference type="AlphaFoldDB" id="L7U8D1"/>
<reference evidence="1 2" key="1">
    <citation type="journal article" date="2013" name="Genome Announc.">
        <title>Complete genome sequence of Myxococcus stipitatus strain DSM 14675, a fruiting myxobacterium.</title>
        <authorList>
            <person name="Huntley S."/>
            <person name="Kneip S."/>
            <person name="Treuner-Lange A."/>
            <person name="Sogaard-Andersen L."/>
        </authorList>
    </citation>
    <scope>NUCLEOTIDE SEQUENCE [LARGE SCALE GENOMIC DNA]</scope>
    <source>
        <strain evidence="2">DSM 14675 / JCM 12634 / Mx s8</strain>
    </source>
</reference>
<keyword evidence="2" id="KW-1185">Reference proteome</keyword>
<evidence type="ECO:0000313" key="1">
    <source>
        <dbReference type="EMBL" id="AGC43827.1"/>
    </source>
</evidence>
<sequence length="190" mass="19357">MKTLPLILRGSARSHGGAPNPHAARVKTTVRYADPMAWALTLAIGEAIEPLGEDFRAAVARCALIQVGPEAPPEAMSRAATDALRGFASAIRFPAATPSAPTGLACIVHGLRGPTLTLTMPVSEGASIALTLSTAWLARGVVDYVLIATAAAVPGGDPRAACAVLSRGEGPAVDAALLVKTLLPERSSHA</sequence>
<dbReference type="HOGENOM" id="CLU_1426608_0_0_7"/>
<dbReference type="Proteomes" id="UP000011131">
    <property type="component" value="Chromosome"/>
</dbReference>
<evidence type="ECO:0000313" key="2">
    <source>
        <dbReference type="Proteomes" id="UP000011131"/>
    </source>
</evidence>
<dbReference type="SUPFAM" id="SSF53901">
    <property type="entry name" value="Thiolase-like"/>
    <property type="match status" value="1"/>
</dbReference>
<dbReference type="RefSeq" id="WP_015348088.1">
    <property type="nucleotide sequence ID" value="NC_020126.1"/>
</dbReference>
<dbReference type="OrthoDB" id="5381991at2"/>
<gene>
    <name evidence="1" type="ordered locus">MYSTI_02511</name>
</gene>
<dbReference type="PATRIC" id="fig|1278073.3.peg.2547"/>
<name>L7U8D1_MYXSD</name>
<dbReference type="EMBL" id="CP004025">
    <property type="protein sequence ID" value="AGC43827.1"/>
    <property type="molecule type" value="Genomic_DNA"/>
</dbReference>
<protein>
    <submittedName>
        <fullName evidence="1">Coronafacic acid synthetase protein</fullName>
    </submittedName>
</protein>
<organism evidence="1 2">
    <name type="scientific">Myxococcus stipitatus (strain DSM 14675 / JCM 12634 / Mx s8)</name>
    <dbReference type="NCBI Taxonomy" id="1278073"/>
    <lineage>
        <taxon>Bacteria</taxon>
        <taxon>Pseudomonadati</taxon>
        <taxon>Myxococcota</taxon>
        <taxon>Myxococcia</taxon>
        <taxon>Myxococcales</taxon>
        <taxon>Cystobacterineae</taxon>
        <taxon>Myxococcaceae</taxon>
        <taxon>Myxococcus</taxon>
    </lineage>
</organism>
<proteinExistence type="predicted"/>